<organism evidence="2 3">
    <name type="scientific">Mollisia scopiformis</name>
    <name type="common">Conifer needle endophyte fungus</name>
    <name type="synonym">Phialocephala scopiformis</name>
    <dbReference type="NCBI Taxonomy" id="149040"/>
    <lineage>
        <taxon>Eukaryota</taxon>
        <taxon>Fungi</taxon>
        <taxon>Dikarya</taxon>
        <taxon>Ascomycota</taxon>
        <taxon>Pezizomycotina</taxon>
        <taxon>Leotiomycetes</taxon>
        <taxon>Helotiales</taxon>
        <taxon>Mollisiaceae</taxon>
        <taxon>Mollisia</taxon>
    </lineage>
</organism>
<dbReference type="AlphaFoldDB" id="A0A194X1D9"/>
<sequence length="373" mass="42019">MGSPIQSRFFSEDFSIDKERTTVLLRDDATSGWLLSSPYTTTHSKMQLTKHRQQSVSPCSHSPSSMRELDFQRRAAACRQTSIELQHRCSISSEISDPGLTESDPFASTSPHSDASFEDIYNRHPPPVNREAEEKIWGEYFIDPSSPVKGSLLDDPLYHNLSSVFSSYAPTEVHLSPRCRSPNSPAGDLHRSDAVRASRDRTRHVHLPRPVPQYTPFPVPQLSEDPSPAHQSWPQRNESRTKQPSRPRAKTAPSQDRPIRPSNLINVCVIANNDIQYIPTKSSLLHGHRSAPPTPMVLPDLLEQYKSHFDEDDDEEHKSRFDSFKSRLRSGSRRGSSNTGGSWSKKSSLEKRKKGSSFSELKDALKSCFGKTK</sequence>
<dbReference type="Proteomes" id="UP000070700">
    <property type="component" value="Unassembled WGS sequence"/>
</dbReference>
<accession>A0A194X1D9</accession>
<feature type="compositionally biased region" description="Basic and acidic residues" evidence="1">
    <location>
        <begin position="188"/>
        <end position="200"/>
    </location>
</feature>
<feature type="region of interest" description="Disordered" evidence="1">
    <location>
        <begin position="94"/>
        <end position="128"/>
    </location>
</feature>
<feature type="region of interest" description="Disordered" evidence="1">
    <location>
        <begin position="309"/>
        <end position="359"/>
    </location>
</feature>
<feature type="region of interest" description="Disordered" evidence="1">
    <location>
        <begin position="172"/>
        <end position="260"/>
    </location>
</feature>
<gene>
    <name evidence="2" type="ORF">LY89DRAFT_151910</name>
</gene>
<protein>
    <submittedName>
        <fullName evidence="2">Uncharacterized protein</fullName>
    </submittedName>
</protein>
<evidence type="ECO:0000313" key="2">
    <source>
        <dbReference type="EMBL" id="KUJ14010.1"/>
    </source>
</evidence>
<dbReference type="InParanoid" id="A0A194X1D9"/>
<dbReference type="OrthoDB" id="3565304at2759"/>
<name>A0A194X1D9_MOLSC</name>
<proteinExistence type="predicted"/>
<dbReference type="EMBL" id="KQ947421">
    <property type="protein sequence ID" value="KUJ14010.1"/>
    <property type="molecule type" value="Genomic_DNA"/>
</dbReference>
<keyword evidence="3" id="KW-1185">Reference proteome</keyword>
<reference evidence="2 3" key="1">
    <citation type="submission" date="2015-10" db="EMBL/GenBank/DDBJ databases">
        <title>Full genome of DAOMC 229536 Phialocephala scopiformis, a fungal endophyte of spruce producing the potent anti-insectan compound rugulosin.</title>
        <authorList>
            <consortium name="DOE Joint Genome Institute"/>
            <person name="Walker A.K."/>
            <person name="Frasz S.L."/>
            <person name="Seifert K.A."/>
            <person name="Miller J.D."/>
            <person name="Mondo S.J."/>
            <person name="Labutti K."/>
            <person name="Lipzen A."/>
            <person name="Dockter R."/>
            <person name="Kennedy M."/>
            <person name="Grigoriev I.V."/>
            <person name="Spatafora J.W."/>
        </authorList>
    </citation>
    <scope>NUCLEOTIDE SEQUENCE [LARGE SCALE GENOMIC DNA]</scope>
    <source>
        <strain evidence="2 3">CBS 120377</strain>
    </source>
</reference>
<feature type="compositionally biased region" description="Basic and acidic residues" evidence="1">
    <location>
        <begin position="316"/>
        <end position="325"/>
    </location>
</feature>
<evidence type="ECO:0000313" key="3">
    <source>
        <dbReference type="Proteomes" id="UP000070700"/>
    </source>
</evidence>
<dbReference type="KEGG" id="psco:LY89DRAFT_151910"/>
<feature type="compositionally biased region" description="Pro residues" evidence="1">
    <location>
        <begin position="209"/>
        <end position="219"/>
    </location>
</feature>
<feature type="compositionally biased region" description="Low complexity" evidence="1">
    <location>
        <begin position="333"/>
        <end position="344"/>
    </location>
</feature>
<evidence type="ECO:0000256" key="1">
    <source>
        <dbReference type="SAM" id="MobiDB-lite"/>
    </source>
</evidence>
<dbReference type="RefSeq" id="XP_018068365.1">
    <property type="nucleotide sequence ID" value="XM_018205403.1"/>
</dbReference>
<feature type="compositionally biased region" description="Low complexity" evidence="1">
    <location>
        <begin position="55"/>
        <end position="65"/>
    </location>
</feature>
<feature type="region of interest" description="Disordered" evidence="1">
    <location>
        <begin position="44"/>
        <end position="66"/>
    </location>
</feature>
<dbReference type="GeneID" id="28815129"/>